<feature type="region of interest" description="Disordered" evidence="1">
    <location>
        <begin position="38"/>
        <end position="58"/>
    </location>
</feature>
<organism evidence="2 3">
    <name type="scientific">Lentinus brumalis</name>
    <dbReference type="NCBI Taxonomy" id="2498619"/>
    <lineage>
        <taxon>Eukaryota</taxon>
        <taxon>Fungi</taxon>
        <taxon>Dikarya</taxon>
        <taxon>Basidiomycota</taxon>
        <taxon>Agaricomycotina</taxon>
        <taxon>Agaricomycetes</taxon>
        <taxon>Polyporales</taxon>
        <taxon>Polyporaceae</taxon>
        <taxon>Lentinus</taxon>
    </lineage>
</organism>
<dbReference type="AlphaFoldDB" id="A0A371DBL0"/>
<sequence length="326" mass="36273">MADSSDAHKGHPLFDGRWDPAEAAPWLTALGAITSRSLSQNNRSRGAEDDSEGKEEVVDISSSRVEDIISAAKITRLVMEVAPEVLRSLAEGYTNDPAMVDLCDRFMFMKDNMRSYTMQYPSYHTQLVSDCMFTAVKRIMAKYPERDVTVVPDFDLTEPRGHPVTINPDGSAKVKVRGHVSHVILHHPAEYDLKQRLLYDDEGTGVITALTERRDISCVIIIDAEEIQRTGVGSHRSEVIGAALALIARTSLSEVRTVIANGQHWLFGMLSVRDGHTVYNEFHRVYVQSASPDMSQRKRKIAHIELSRVVGLLACWIDGVAPFVGK</sequence>
<name>A0A371DBL0_9APHY</name>
<dbReference type="Proteomes" id="UP000256964">
    <property type="component" value="Unassembled WGS sequence"/>
</dbReference>
<reference evidence="2 3" key="1">
    <citation type="journal article" date="2018" name="Biotechnol. Biofuels">
        <title>Integrative visual omics of the white-rot fungus Polyporus brumalis exposes the biotechnological potential of its oxidative enzymes for delignifying raw plant biomass.</title>
        <authorList>
            <person name="Miyauchi S."/>
            <person name="Rancon A."/>
            <person name="Drula E."/>
            <person name="Hage H."/>
            <person name="Chaduli D."/>
            <person name="Favel A."/>
            <person name="Grisel S."/>
            <person name="Henrissat B."/>
            <person name="Herpoel-Gimbert I."/>
            <person name="Ruiz-Duenas F.J."/>
            <person name="Chevret D."/>
            <person name="Hainaut M."/>
            <person name="Lin J."/>
            <person name="Wang M."/>
            <person name="Pangilinan J."/>
            <person name="Lipzen A."/>
            <person name="Lesage-Meessen L."/>
            <person name="Navarro D."/>
            <person name="Riley R."/>
            <person name="Grigoriev I.V."/>
            <person name="Zhou S."/>
            <person name="Raouche S."/>
            <person name="Rosso M.N."/>
        </authorList>
    </citation>
    <scope>NUCLEOTIDE SEQUENCE [LARGE SCALE GENOMIC DNA]</scope>
    <source>
        <strain evidence="2 3">BRFM 1820</strain>
    </source>
</reference>
<gene>
    <name evidence="2" type="ORF">OH76DRAFT_1556103</name>
</gene>
<protein>
    <submittedName>
        <fullName evidence="2">Uncharacterized protein</fullName>
    </submittedName>
</protein>
<dbReference type="EMBL" id="KZ857402">
    <property type="protein sequence ID" value="RDX49931.1"/>
    <property type="molecule type" value="Genomic_DNA"/>
</dbReference>
<keyword evidence="3" id="KW-1185">Reference proteome</keyword>
<accession>A0A371DBL0</accession>
<evidence type="ECO:0000313" key="3">
    <source>
        <dbReference type="Proteomes" id="UP000256964"/>
    </source>
</evidence>
<proteinExistence type="predicted"/>
<evidence type="ECO:0000313" key="2">
    <source>
        <dbReference type="EMBL" id="RDX49931.1"/>
    </source>
</evidence>
<evidence type="ECO:0000256" key="1">
    <source>
        <dbReference type="SAM" id="MobiDB-lite"/>
    </source>
</evidence>
<dbReference type="OrthoDB" id="3144838at2759"/>